<evidence type="ECO:0000256" key="1">
    <source>
        <dbReference type="SAM" id="SignalP"/>
    </source>
</evidence>
<dbReference type="AlphaFoldDB" id="A0AAE1DGD7"/>
<evidence type="ECO:0000313" key="3">
    <source>
        <dbReference type="Proteomes" id="UP001283361"/>
    </source>
</evidence>
<keyword evidence="3" id="KW-1185">Reference proteome</keyword>
<accession>A0AAE1DGD7</accession>
<protein>
    <submittedName>
        <fullName evidence="2">Uncharacterized protein</fullName>
    </submittedName>
</protein>
<gene>
    <name evidence="2" type="ORF">RRG08_053386</name>
</gene>
<comment type="caution">
    <text evidence="2">The sequence shown here is derived from an EMBL/GenBank/DDBJ whole genome shotgun (WGS) entry which is preliminary data.</text>
</comment>
<keyword evidence="1" id="KW-0732">Signal</keyword>
<name>A0AAE1DGD7_9GAST</name>
<evidence type="ECO:0000313" key="2">
    <source>
        <dbReference type="EMBL" id="KAK3768855.1"/>
    </source>
</evidence>
<dbReference type="Proteomes" id="UP001283361">
    <property type="component" value="Unassembled WGS sequence"/>
</dbReference>
<feature type="chain" id="PRO_5042188913" evidence="1">
    <location>
        <begin position="25"/>
        <end position="85"/>
    </location>
</feature>
<reference evidence="2" key="1">
    <citation type="journal article" date="2023" name="G3 (Bethesda)">
        <title>A reference genome for the long-term kleptoplast-retaining sea slug Elysia crispata morphotype clarki.</title>
        <authorList>
            <person name="Eastman K.E."/>
            <person name="Pendleton A.L."/>
            <person name="Shaikh M.A."/>
            <person name="Suttiyut T."/>
            <person name="Ogas R."/>
            <person name="Tomko P."/>
            <person name="Gavelis G."/>
            <person name="Widhalm J.R."/>
            <person name="Wisecaver J.H."/>
        </authorList>
    </citation>
    <scope>NUCLEOTIDE SEQUENCE</scope>
    <source>
        <strain evidence="2">ECLA1</strain>
    </source>
</reference>
<proteinExistence type="predicted"/>
<organism evidence="2 3">
    <name type="scientific">Elysia crispata</name>
    <name type="common">lettuce slug</name>
    <dbReference type="NCBI Taxonomy" id="231223"/>
    <lineage>
        <taxon>Eukaryota</taxon>
        <taxon>Metazoa</taxon>
        <taxon>Spiralia</taxon>
        <taxon>Lophotrochozoa</taxon>
        <taxon>Mollusca</taxon>
        <taxon>Gastropoda</taxon>
        <taxon>Heterobranchia</taxon>
        <taxon>Euthyneura</taxon>
        <taxon>Panpulmonata</taxon>
        <taxon>Sacoglossa</taxon>
        <taxon>Placobranchoidea</taxon>
        <taxon>Plakobranchidae</taxon>
        <taxon>Elysia</taxon>
    </lineage>
</organism>
<dbReference type="EMBL" id="JAWDGP010004010">
    <property type="protein sequence ID" value="KAK3768855.1"/>
    <property type="molecule type" value="Genomic_DNA"/>
</dbReference>
<feature type="signal peptide" evidence="1">
    <location>
        <begin position="1"/>
        <end position="24"/>
    </location>
</feature>
<sequence>MFNSPWALLLLISTSHQIYQRTHQTPIKNASFAQTLLTLRDDDLPENTPNAYQKCCCGFRCKTCIEELVKALHFSDNVMSMNEAN</sequence>